<dbReference type="Gene3D" id="2.40.50.100">
    <property type="match status" value="1"/>
</dbReference>
<feature type="domain" description="Multidrug resistance protein MdtA-like C-terminal permuted SH3" evidence="7">
    <location>
        <begin position="304"/>
        <end position="350"/>
    </location>
</feature>
<dbReference type="Pfam" id="PF25917">
    <property type="entry name" value="BSH_RND"/>
    <property type="match status" value="1"/>
</dbReference>
<dbReference type="Gene3D" id="1.10.287.470">
    <property type="entry name" value="Helix hairpin bin"/>
    <property type="match status" value="1"/>
</dbReference>
<organism evidence="8 9">
    <name type="scientific">Oceanospirillum sediminis</name>
    <dbReference type="NCBI Taxonomy" id="2760088"/>
    <lineage>
        <taxon>Bacteria</taxon>
        <taxon>Pseudomonadati</taxon>
        <taxon>Pseudomonadota</taxon>
        <taxon>Gammaproteobacteria</taxon>
        <taxon>Oceanospirillales</taxon>
        <taxon>Oceanospirillaceae</taxon>
        <taxon>Oceanospirillum</taxon>
    </lineage>
</organism>
<comment type="caution">
    <text evidence="8">The sequence shown here is derived from an EMBL/GenBank/DDBJ whole genome shotgun (WGS) entry which is preliminary data.</text>
</comment>
<evidence type="ECO:0000256" key="1">
    <source>
        <dbReference type="ARBA" id="ARBA00004196"/>
    </source>
</evidence>
<dbReference type="NCBIfam" id="TIGR01730">
    <property type="entry name" value="RND_mfp"/>
    <property type="match status" value="1"/>
</dbReference>
<dbReference type="GO" id="GO:1990281">
    <property type="term" value="C:efflux pump complex"/>
    <property type="evidence" value="ECO:0007669"/>
    <property type="project" value="TreeGrafter"/>
</dbReference>
<dbReference type="Gene3D" id="2.40.420.20">
    <property type="match status" value="1"/>
</dbReference>
<evidence type="ECO:0000259" key="7">
    <source>
        <dbReference type="Pfam" id="PF25967"/>
    </source>
</evidence>
<comment type="similarity">
    <text evidence="2">Belongs to the membrane fusion protein (MFP) (TC 8.A.1) family.</text>
</comment>
<gene>
    <name evidence="8" type="ORF">H4O21_21025</name>
</gene>
<dbReference type="Pfam" id="PF25967">
    <property type="entry name" value="RND-MFP_C"/>
    <property type="match status" value="1"/>
</dbReference>
<accession>A0A839IYD5</accession>
<evidence type="ECO:0000313" key="9">
    <source>
        <dbReference type="Proteomes" id="UP000565262"/>
    </source>
</evidence>
<dbReference type="AlphaFoldDB" id="A0A839IYD5"/>
<dbReference type="PANTHER" id="PTHR30469:SF20">
    <property type="entry name" value="EFFLUX RND TRANSPORTER PERIPLASMIC ADAPTOR SUBUNIT"/>
    <property type="match status" value="1"/>
</dbReference>
<evidence type="ECO:0000259" key="6">
    <source>
        <dbReference type="Pfam" id="PF25917"/>
    </source>
</evidence>
<dbReference type="InterPro" id="IPR058627">
    <property type="entry name" value="MdtA-like_C"/>
</dbReference>
<proteinExistence type="inferred from homology"/>
<keyword evidence="3" id="KW-0813">Transport</keyword>
<protein>
    <submittedName>
        <fullName evidence="8">Efflux RND transporter periplasmic adaptor subunit</fullName>
    </submittedName>
</protein>
<keyword evidence="5" id="KW-0732">Signal</keyword>
<dbReference type="GO" id="GO:0015562">
    <property type="term" value="F:efflux transmembrane transporter activity"/>
    <property type="evidence" value="ECO:0007669"/>
    <property type="project" value="TreeGrafter"/>
</dbReference>
<feature type="signal peptide" evidence="5">
    <location>
        <begin position="1"/>
        <end position="21"/>
    </location>
</feature>
<dbReference type="RefSeq" id="WP_182810867.1">
    <property type="nucleotide sequence ID" value="NZ_JACJFM010000043.1"/>
</dbReference>
<feature type="domain" description="Multidrug resistance protein MdtA-like barrel-sandwich hybrid" evidence="6">
    <location>
        <begin position="65"/>
        <end position="181"/>
    </location>
</feature>
<comment type="subcellular location">
    <subcellularLocation>
        <location evidence="1">Cell envelope</location>
    </subcellularLocation>
</comment>
<keyword evidence="9" id="KW-1185">Reference proteome</keyword>
<dbReference type="InterPro" id="IPR006143">
    <property type="entry name" value="RND_pump_MFP"/>
</dbReference>
<evidence type="ECO:0000313" key="8">
    <source>
        <dbReference type="EMBL" id="MBB1489096.1"/>
    </source>
</evidence>
<evidence type="ECO:0000256" key="2">
    <source>
        <dbReference type="ARBA" id="ARBA00009477"/>
    </source>
</evidence>
<dbReference type="SUPFAM" id="SSF111369">
    <property type="entry name" value="HlyD-like secretion proteins"/>
    <property type="match status" value="1"/>
</dbReference>
<dbReference type="InterPro" id="IPR058625">
    <property type="entry name" value="MdtA-like_BSH"/>
</dbReference>
<reference evidence="8 9" key="1">
    <citation type="submission" date="2020-08" db="EMBL/GenBank/DDBJ databases">
        <title>Oceanospirillum sp. nov. isolated from marine sediment.</title>
        <authorList>
            <person name="Ji X."/>
        </authorList>
    </citation>
    <scope>NUCLEOTIDE SEQUENCE [LARGE SCALE GENOMIC DNA]</scope>
    <source>
        <strain evidence="8 9">D5</strain>
    </source>
</reference>
<dbReference type="Proteomes" id="UP000565262">
    <property type="component" value="Unassembled WGS sequence"/>
</dbReference>
<name>A0A839IYD5_9GAMM</name>
<evidence type="ECO:0000256" key="4">
    <source>
        <dbReference type="SAM" id="Coils"/>
    </source>
</evidence>
<dbReference type="PROSITE" id="PS51257">
    <property type="entry name" value="PROKAR_LIPOPROTEIN"/>
    <property type="match status" value="1"/>
</dbReference>
<evidence type="ECO:0000256" key="3">
    <source>
        <dbReference type="ARBA" id="ARBA00022448"/>
    </source>
</evidence>
<sequence length="367" mass="40937">MPRKIQRLALCGILVAGFLLAGCQQEEKNAPKAEVIRPVKLAEIGDQSVSVRYFPAELIASEETDLAFRVSGELKSLPVAEGQVVKKGDLLAALDEKDLKLNVSQRQTAYDLAQLQQRRIREMVRQKAATQSQLDEVNTNLKQARTALEQAKNQLEYSQIFAPFDGVIAKVYVDNYEFVNATAPIMKLENASDIDVSFQIPEDLVVRIQKGDASYQPKVLISSAPGRDFSARYKEHSTNPDPSTRGYDVKLTMNRPDENDITLLPGMTAEVQIDINELLGDKSYWLVPVEAVFVNESQSLDNPDRQVWVYNPDSKRLNKRIVTVGELEGDKIQVTSGLSQGEQIVIAGVQALRDGLEVRPWVKERGL</sequence>
<dbReference type="EMBL" id="JACJFM010000043">
    <property type="protein sequence ID" value="MBB1489096.1"/>
    <property type="molecule type" value="Genomic_DNA"/>
</dbReference>
<keyword evidence="4" id="KW-0175">Coiled coil</keyword>
<feature type="chain" id="PRO_5032607892" evidence="5">
    <location>
        <begin position="22"/>
        <end position="367"/>
    </location>
</feature>
<dbReference type="PANTHER" id="PTHR30469">
    <property type="entry name" value="MULTIDRUG RESISTANCE PROTEIN MDTA"/>
    <property type="match status" value="1"/>
</dbReference>
<dbReference type="Gene3D" id="2.40.30.170">
    <property type="match status" value="1"/>
</dbReference>
<feature type="coiled-coil region" evidence="4">
    <location>
        <begin position="120"/>
        <end position="154"/>
    </location>
</feature>
<evidence type="ECO:0000256" key="5">
    <source>
        <dbReference type="SAM" id="SignalP"/>
    </source>
</evidence>